<evidence type="ECO:0000256" key="4">
    <source>
        <dbReference type="ARBA" id="ARBA00023098"/>
    </source>
</evidence>
<protein>
    <submittedName>
        <fullName evidence="12">Phosphatidylserine decarboxylase</fullName>
    </submittedName>
</protein>
<dbReference type="EMBL" id="JASCXX010000005">
    <property type="protein sequence ID" value="MDI6448482.1"/>
    <property type="molecule type" value="Genomic_DNA"/>
</dbReference>
<evidence type="ECO:0000256" key="5">
    <source>
        <dbReference type="ARBA" id="ARBA00023136"/>
    </source>
</evidence>
<evidence type="ECO:0000256" key="1">
    <source>
        <dbReference type="ARBA" id="ARBA00022475"/>
    </source>
</evidence>
<reference evidence="12" key="1">
    <citation type="submission" date="2023-05" db="EMBL/GenBank/DDBJ databases">
        <title>Anaerotaeda fermentans gen. nov., sp. nov., a novel anaerobic planctomycete of the new family within the order Sedimentisphaerales isolated from Taman Peninsula, Russia.</title>
        <authorList>
            <person name="Khomyakova M.A."/>
            <person name="Merkel A.Y."/>
            <person name="Slobodkin A.I."/>
        </authorList>
    </citation>
    <scope>NUCLEOTIDE SEQUENCE</scope>
    <source>
        <strain evidence="12">M17dextr</strain>
    </source>
</reference>
<evidence type="ECO:0000256" key="6">
    <source>
        <dbReference type="ARBA" id="ARBA00023145"/>
    </source>
</evidence>
<keyword evidence="7" id="KW-0594">Phospholipid biosynthesis</keyword>
<sequence>MRIPLTKYGWPQVAVYPALLVVAMLAVALGGAGRTPPWAVITTEVVLAAVFVWALMFFRDPRRDAPADKSLFLAPADGKVTDIERMQQSDFLDGPALRIGIFLSIFNVHINRAPCNVRVEKIAYRKGRYLNAMNPLSAKVNESNTLTLARTDEPGGRLVVRQISGAIARRIVCEAKEGGELGQGQAFGMIKFGSRTELYVPAGEQIECLVRIGDTVKAGITPLVRYR</sequence>
<dbReference type="PANTHER" id="PTHR35809">
    <property type="entry name" value="ARCHAETIDYLSERINE DECARBOXYLASE PROENZYME-RELATED"/>
    <property type="match status" value="1"/>
</dbReference>
<evidence type="ECO:0000256" key="9">
    <source>
        <dbReference type="ARBA" id="ARBA00023264"/>
    </source>
</evidence>
<feature type="transmembrane region" description="Helical" evidence="11">
    <location>
        <begin position="38"/>
        <end position="58"/>
    </location>
</feature>
<keyword evidence="9" id="KW-1208">Phospholipid metabolism</keyword>
<evidence type="ECO:0000313" key="12">
    <source>
        <dbReference type="EMBL" id="MDI6448482.1"/>
    </source>
</evidence>
<keyword evidence="5 11" id="KW-0472">Membrane</keyword>
<dbReference type="PANTHER" id="PTHR35809:SF1">
    <property type="entry name" value="ARCHAETIDYLSERINE DECARBOXYLASE PROENZYME-RELATED"/>
    <property type="match status" value="1"/>
</dbReference>
<feature type="transmembrane region" description="Helical" evidence="11">
    <location>
        <begin position="12"/>
        <end position="32"/>
    </location>
</feature>
<keyword evidence="8" id="KW-0456">Lyase</keyword>
<dbReference type="GO" id="GO:0004609">
    <property type="term" value="F:phosphatidylserine decarboxylase activity"/>
    <property type="evidence" value="ECO:0007669"/>
    <property type="project" value="InterPro"/>
</dbReference>
<evidence type="ECO:0000256" key="10">
    <source>
        <dbReference type="ARBA" id="ARBA00023317"/>
    </source>
</evidence>
<keyword evidence="11" id="KW-0812">Transmembrane</keyword>
<keyword evidence="1" id="KW-1003">Cell membrane</keyword>
<dbReference type="InterPro" id="IPR033175">
    <property type="entry name" value="PSD-A"/>
</dbReference>
<keyword evidence="11" id="KW-1133">Transmembrane helix</keyword>
<dbReference type="InterPro" id="IPR003817">
    <property type="entry name" value="PS_Dcarbxylase"/>
</dbReference>
<dbReference type="Pfam" id="PF02666">
    <property type="entry name" value="PS_Dcarbxylase"/>
    <property type="match status" value="1"/>
</dbReference>
<proteinExistence type="predicted"/>
<dbReference type="AlphaFoldDB" id="A0AAW6TVJ7"/>
<gene>
    <name evidence="12" type="ORF">QJ522_05460</name>
</gene>
<dbReference type="Proteomes" id="UP001431776">
    <property type="component" value="Unassembled WGS sequence"/>
</dbReference>
<evidence type="ECO:0000256" key="8">
    <source>
        <dbReference type="ARBA" id="ARBA00023239"/>
    </source>
</evidence>
<evidence type="ECO:0000256" key="7">
    <source>
        <dbReference type="ARBA" id="ARBA00023209"/>
    </source>
</evidence>
<comment type="caution">
    <text evidence="12">The sequence shown here is derived from an EMBL/GenBank/DDBJ whole genome shotgun (WGS) entry which is preliminary data.</text>
</comment>
<evidence type="ECO:0000256" key="2">
    <source>
        <dbReference type="ARBA" id="ARBA00022516"/>
    </source>
</evidence>
<dbReference type="RefSeq" id="WP_349243893.1">
    <property type="nucleotide sequence ID" value="NZ_JASCXX010000005.1"/>
</dbReference>
<evidence type="ECO:0000256" key="11">
    <source>
        <dbReference type="SAM" id="Phobius"/>
    </source>
</evidence>
<keyword evidence="2" id="KW-0444">Lipid biosynthesis</keyword>
<keyword evidence="4" id="KW-0443">Lipid metabolism</keyword>
<accession>A0AAW6TVJ7</accession>
<keyword evidence="10" id="KW-0670">Pyruvate</keyword>
<dbReference type="GO" id="GO:0008654">
    <property type="term" value="P:phospholipid biosynthetic process"/>
    <property type="evidence" value="ECO:0007669"/>
    <property type="project" value="UniProtKB-KW"/>
</dbReference>
<evidence type="ECO:0000256" key="3">
    <source>
        <dbReference type="ARBA" id="ARBA00022793"/>
    </source>
</evidence>
<keyword evidence="13" id="KW-1185">Reference proteome</keyword>
<evidence type="ECO:0000313" key="13">
    <source>
        <dbReference type="Proteomes" id="UP001431776"/>
    </source>
</evidence>
<keyword evidence="3" id="KW-0210">Decarboxylase</keyword>
<keyword evidence="6" id="KW-0865">Zymogen</keyword>
<organism evidence="12 13">
    <name type="scientific">Anaerobaca lacustris</name>
    <dbReference type="NCBI Taxonomy" id="3044600"/>
    <lineage>
        <taxon>Bacteria</taxon>
        <taxon>Pseudomonadati</taxon>
        <taxon>Planctomycetota</taxon>
        <taxon>Phycisphaerae</taxon>
        <taxon>Sedimentisphaerales</taxon>
        <taxon>Anaerobacaceae</taxon>
        <taxon>Anaerobaca</taxon>
    </lineage>
</organism>
<name>A0AAW6TVJ7_9BACT</name>